<dbReference type="EMBL" id="LSBH01000001">
    <property type="protein sequence ID" value="OAQ87285.1"/>
    <property type="molecule type" value="Genomic_DNA"/>
</dbReference>
<evidence type="ECO:0000313" key="2">
    <source>
        <dbReference type="EMBL" id="OAQ87285.1"/>
    </source>
</evidence>
<comment type="caution">
    <text evidence="2">The sequence shown here is derived from an EMBL/GenBank/DDBJ whole genome shotgun (WGS) entry which is preliminary data.</text>
</comment>
<feature type="region of interest" description="Disordered" evidence="1">
    <location>
        <begin position="36"/>
        <end position="80"/>
    </location>
</feature>
<evidence type="ECO:0000256" key="1">
    <source>
        <dbReference type="SAM" id="MobiDB-lite"/>
    </source>
</evidence>
<evidence type="ECO:0000313" key="3">
    <source>
        <dbReference type="Proteomes" id="UP000078240"/>
    </source>
</evidence>
<feature type="compositionally biased region" description="Polar residues" evidence="1">
    <location>
        <begin position="38"/>
        <end position="49"/>
    </location>
</feature>
<proteinExistence type="predicted"/>
<reference evidence="2 3" key="1">
    <citation type="submission" date="2016-01" db="EMBL/GenBank/DDBJ databases">
        <title>Biosynthesis of antibiotic leucinostatins and their inhibition on Phytophthora in bio-control Purpureocillium lilacinum.</title>
        <authorList>
            <person name="Wang G."/>
            <person name="Liu Z."/>
            <person name="Lin R."/>
            <person name="Li E."/>
            <person name="Mao Z."/>
            <person name="Ling J."/>
            <person name="Yin W."/>
            <person name="Xie B."/>
        </authorList>
    </citation>
    <scope>NUCLEOTIDE SEQUENCE [LARGE SCALE GENOMIC DNA]</scope>
    <source>
        <strain evidence="2">PLBJ-1</strain>
    </source>
</reference>
<dbReference type="Proteomes" id="UP000078240">
    <property type="component" value="Unassembled WGS sequence"/>
</dbReference>
<organism evidence="2 3">
    <name type="scientific">Purpureocillium lilacinum</name>
    <name type="common">Paecilomyces lilacinus</name>
    <dbReference type="NCBI Taxonomy" id="33203"/>
    <lineage>
        <taxon>Eukaryota</taxon>
        <taxon>Fungi</taxon>
        <taxon>Dikarya</taxon>
        <taxon>Ascomycota</taxon>
        <taxon>Pezizomycotina</taxon>
        <taxon>Sordariomycetes</taxon>
        <taxon>Hypocreomycetidae</taxon>
        <taxon>Hypocreales</taxon>
        <taxon>Ophiocordycipitaceae</taxon>
        <taxon>Purpureocillium</taxon>
    </lineage>
</organism>
<protein>
    <submittedName>
        <fullName evidence="2">Uncharacterized protein</fullName>
    </submittedName>
</protein>
<gene>
    <name evidence="2" type="ORF">VFPBJ_01325</name>
</gene>
<dbReference type="AlphaFoldDB" id="A0A179HAH5"/>
<accession>A0A179HAH5</accession>
<feature type="compositionally biased region" description="Basic and acidic residues" evidence="1">
    <location>
        <begin position="65"/>
        <end position="80"/>
    </location>
</feature>
<sequence length="157" mass="16661">MAVIPGMHMPRVTLCLVAEPQRDAVSQSITADVVPRPSRTSLKRSTSALRGTMQVLPPLSSSSDTRGEGEGGGRWLHDPISETPCAREAASRLFLPPGWCAQGRAAGRPAESGTTEVPGREKGRRVNGNRGAQGRQGKGGGSVSIKPRYVRTYEDGI</sequence>
<feature type="region of interest" description="Disordered" evidence="1">
    <location>
        <begin position="103"/>
        <end position="157"/>
    </location>
</feature>
<name>A0A179HAH5_PURLI</name>